<evidence type="ECO:0000313" key="2">
    <source>
        <dbReference type="Proteomes" id="UP000014216"/>
    </source>
</evidence>
<keyword evidence="2" id="KW-1185">Reference proteome</keyword>
<comment type="caution">
    <text evidence="1">The sequence shown here is derived from an EMBL/GenBank/DDBJ whole genome shotgun (WGS) entry which is preliminary data.</text>
</comment>
<gene>
    <name evidence="1" type="ORF">Dpo_1c05820</name>
</gene>
<dbReference type="Proteomes" id="UP000014216">
    <property type="component" value="Unassembled WGS sequence"/>
</dbReference>
<dbReference type="AlphaFoldDB" id="S0G836"/>
<organism evidence="1 2">
    <name type="scientific">Desulfotignum phosphitoxidans DSM 13687</name>
    <dbReference type="NCBI Taxonomy" id="1286635"/>
    <lineage>
        <taxon>Bacteria</taxon>
        <taxon>Pseudomonadati</taxon>
        <taxon>Thermodesulfobacteriota</taxon>
        <taxon>Desulfobacteria</taxon>
        <taxon>Desulfobacterales</taxon>
        <taxon>Desulfobacteraceae</taxon>
        <taxon>Desulfotignum</taxon>
    </lineage>
</organism>
<evidence type="ECO:0000313" key="1">
    <source>
        <dbReference type="EMBL" id="EMS81441.1"/>
    </source>
</evidence>
<accession>S0G836</accession>
<dbReference type="EMBL" id="APJX01000001">
    <property type="protein sequence ID" value="EMS81441.1"/>
    <property type="molecule type" value="Genomic_DNA"/>
</dbReference>
<dbReference type="RefSeq" id="WP_006964165.1">
    <property type="nucleotide sequence ID" value="NZ_APJX01000001.1"/>
</dbReference>
<name>S0G836_9BACT</name>
<reference evidence="1 2" key="1">
    <citation type="journal article" date="2013" name="Genome Announc.">
        <title>Draft Genome Sequence of Desulfotignum phosphitoxidans DSM 13687 Strain FiPS-3.</title>
        <authorList>
            <person name="Poehlein A."/>
            <person name="Daniel R."/>
            <person name="Simeonova D.D."/>
        </authorList>
    </citation>
    <scope>NUCLEOTIDE SEQUENCE [LARGE SCALE GENOMIC DNA]</scope>
    <source>
        <strain evidence="1 2">DSM 13687</strain>
    </source>
</reference>
<proteinExistence type="predicted"/>
<sequence>MISFKSEYSLCDHIGGLCPDKDINRIFEQYGCRIDQKSSQKAKDITNMVEDGTNFLQSNPEMNGWRLLLYTKEPNVRASTRLM</sequence>
<protein>
    <submittedName>
        <fullName evidence="1">Uncharacterized protein</fullName>
    </submittedName>
</protein>